<evidence type="ECO:0000256" key="10">
    <source>
        <dbReference type="ARBA" id="ARBA00023239"/>
    </source>
</evidence>
<dbReference type="Pfam" id="PF00926">
    <property type="entry name" value="DHBP_synthase"/>
    <property type="match status" value="1"/>
</dbReference>
<feature type="binding site" evidence="12">
    <location>
        <position position="47"/>
    </location>
    <ligand>
        <name>D-ribulose 5-phosphate</name>
        <dbReference type="ChEBI" id="CHEBI:58121"/>
    </ligand>
</feature>
<dbReference type="SUPFAM" id="SSF55821">
    <property type="entry name" value="YrdC/RibB"/>
    <property type="match status" value="1"/>
</dbReference>
<feature type="binding site" evidence="12">
    <location>
        <begin position="155"/>
        <end position="159"/>
    </location>
    <ligand>
        <name>D-ribulose 5-phosphate</name>
        <dbReference type="ChEBI" id="CHEBI:58121"/>
    </ligand>
</feature>
<evidence type="ECO:0000256" key="8">
    <source>
        <dbReference type="ARBA" id="ARBA00022842"/>
    </source>
</evidence>
<evidence type="ECO:0000256" key="1">
    <source>
        <dbReference type="ARBA" id="ARBA00002284"/>
    </source>
</evidence>
<dbReference type="GO" id="GO:0009231">
    <property type="term" value="P:riboflavin biosynthetic process"/>
    <property type="evidence" value="ECO:0007669"/>
    <property type="project" value="UniProtKB-UniRule"/>
</dbReference>
<comment type="caution">
    <text evidence="14">The sequence shown here is derived from an EMBL/GenBank/DDBJ whole genome shotgun (WGS) entry which is preliminary data.</text>
</comment>
<dbReference type="EC" id="4.1.99.12" evidence="4 12"/>
<evidence type="ECO:0000256" key="2">
    <source>
        <dbReference type="ARBA" id="ARBA00004904"/>
    </source>
</evidence>
<comment type="cofactor">
    <cofactor evidence="12 13">
        <name>Mg(2+)</name>
        <dbReference type="ChEBI" id="CHEBI:18420"/>
    </cofactor>
    <cofactor evidence="12 13">
        <name>Mn(2+)</name>
        <dbReference type="ChEBI" id="CHEBI:29035"/>
    </cofactor>
    <text evidence="12 13">Binds 2 divalent metal cations per subunit. Magnesium or manganese.</text>
</comment>
<sequence>MNQSVEPQSGLSIFGDPHARMERALADLRQGKGVLVVDDEDRENEGDLIFSAEKLTNEQMAMLIRDCSGIVCLCLTDEKATALDLPPMVATNTSSMGTGFTVTIEAKVGVTTGVSAADRVTTVKTAIADDAKPSDLARPGHVFPLRARAGGVLERRGHTEGTVDLMRLAGFKPAGVLCEVTNPDGTMARLPELITYAQNHDMVVISIEDIVAYRTVMQQAAE</sequence>
<proteinExistence type="inferred from homology"/>
<dbReference type="Proteomes" id="UP000252255">
    <property type="component" value="Unassembled WGS sequence"/>
</dbReference>
<comment type="similarity">
    <text evidence="11 12 13">Belongs to the DHBP synthase family.</text>
</comment>
<dbReference type="PANTHER" id="PTHR21327:SF38">
    <property type="entry name" value="3,4-DIHYDROXY-2-BUTANONE 4-PHOSPHATE SYNTHASE"/>
    <property type="match status" value="1"/>
</dbReference>
<protein>
    <recommendedName>
        <fullName evidence="5 12">3,4-dihydroxy-2-butanone 4-phosphate synthase</fullName>
        <shortName evidence="12 13">DHBP synthase</shortName>
        <ecNumber evidence="4 12">4.1.99.12</ecNumber>
    </recommendedName>
</protein>
<reference evidence="14 15" key="1">
    <citation type="submission" date="2014-07" db="EMBL/GenBank/DDBJ databases">
        <title>Draft genome sequence of Thalassospira profundimaris PR54-5.</title>
        <authorList>
            <person name="Lai Q."/>
            <person name="Shao Z."/>
        </authorList>
    </citation>
    <scope>NUCLEOTIDE SEQUENCE [LARGE SCALE GENOMIC DNA]</scope>
    <source>
        <strain evidence="14 15">PR54-5</strain>
    </source>
</reference>
<dbReference type="OrthoDB" id="9793111at2"/>
<dbReference type="Gene3D" id="3.90.870.10">
    <property type="entry name" value="DHBP synthase"/>
    <property type="match status" value="1"/>
</dbReference>
<keyword evidence="6 12" id="KW-0686">Riboflavin biosynthesis</keyword>
<organism evidence="14 15">
    <name type="scientific">Thalassospira profundimaris</name>
    <dbReference type="NCBI Taxonomy" id="502049"/>
    <lineage>
        <taxon>Bacteria</taxon>
        <taxon>Pseudomonadati</taxon>
        <taxon>Pseudomonadota</taxon>
        <taxon>Alphaproteobacteria</taxon>
        <taxon>Rhodospirillales</taxon>
        <taxon>Thalassospiraceae</taxon>
        <taxon>Thalassospira</taxon>
    </lineage>
</organism>
<dbReference type="FunFam" id="3.90.870.10:FF:000002">
    <property type="entry name" value="3,4-dihydroxy-2-butanone 4-phosphate synthase"/>
    <property type="match status" value="1"/>
</dbReference>
<dbReference type="NCBIfam" id="TIGR00506">
    <property type="entry name" value="ribB"/>
    <property type="match status" value="1"/>
</dbReference>
<dbReference type="PANTHER" id="PTHR21327">
    <property type="entry name" value="GTP CYCLOHYDROLASE II-RELATED"/>
    <property type="match status" value="1"/>
</dbReference>
<evidence type="ECO:0000256" key="3">
    <source>
        <dbReference type="ARBA" id="ARBA00011738"/>
    </source>
</evidence>
<evidence type="ECO:0000256" key="13">
    <source>
        <dbReference type="RuleBase" id="RU003843"/>
    </source>
</evidence>
<dbReference type="GO" id="GO:0030145">
    <property type="term" value="F:manganese ion binding"/>
    <property type="evidence" value="ECO:0007669"/>
    <property type="project" value="UniProtKB-UniRule"/>
</dbReference>
<evidence type="ECO:0000256" key="11">
    <source>
        <dbReference type="ARBA" id="ARBA00060730"/>
    </source>
</evidence>
<dbReference type="RefSeq" id="WP_114099814.1">
    <property type="nucleotide sequence ID" value="NZ_JPWI01000016.1"/>
</dbReference>
<feature type="binding site" evidence="12">
    <location>
        <position position="43"/>
    </location>
    <ligand>
        <name>Mg(2+)</name>
        <dbReference type="ChEBI" id="CHEBI:18420"/>
        <label>2</label>
    </ligand>
</feature>
<evidence type="ECO:0000256" key="5">
    <source>
        <dbReference type="ARBA" id="ARBA00018836"/>
    </source>
</evidence>
<comment type="pathway">
    <text evidence="2 12 13">Cofactor biosynthesis; riboflavin biosynthesis; 2-hydroxy-3-oxobutyl phosphate from D-ribulose 5-phosphate: step 1/1.</text>
</comment>
<keyword evidence="8 12" id="KW-0460">Magnesium</keyword>
<dbReference type="UniPathway" id="UPA00275">
    <property type="reaction ID" value="UER00399"/>
</dbReference>
<feature type="site" description="Essential for catalytic activity" evidence="12">
    <location>
        <position position="141"/>
    </location>
</feature>
<feature type="binding site" evidence="12">
    <location>
        <begin position="42"/>
        <end position="43"/>
    </location>
    <ligand>
        <name>D-ribulose 5-phosphate</name>
        <dbReference type="ChEBI" id="CHEBI:58121"/>
    </ligand>
</feature>
<dbReference type="HAMAP" id="MF_00180">
    <property type="entry name" value="RibB"/>
    <property type="match status" value="1"/>
</dbReference>
<dbReference type="EMBL" id="JPWI01000016">
    <property type="protein sequence ID" value="RCK43066.1"/>
    <property type="molecule type" value="Genomic_DNA"/>
</dbReference>
<evidence type="ECO:0000313" key="15">
    <source>
        <dbReference type="Proteomes" id="UP000252255"/>
    </source>
</evidence>
<dbReference type="GO" id="GO:0008686">
    <property type="term" value="F:3,4-dihydroxy-2-butanone-4-phosphate synthase activity"/>
    <property type="evidence" value="ECO:0007669"/>
    <property type="project" value="UniProtKB-UniRule"/>
</dbReference>
<feature type="binding site" evidence="12">
    <location>
        <position position="43"/>
    </location>
    <ligand>
        <name>Mg(2+)</name>
        <dbReference type="ChEBI" id="CHEBI:18420"/>
        <label>1</label>
    </ligand>
</feature>
<evidence type="ECO:0000256" key="7">
    <source>
        <dbReference type="ARBA" id="ARBA00022723"/>
    </source>
</evidence>
<comment type="subunit">
    <text evidence="3 12 13">Homodimer.</text>
</comment>
<evidence type="ECO:0000256" key="12">
    <source>
        <dbReference type="HAMAP-Rule" id="MF_00180"/>
    </source>
</evidence>
<evidence type="ECO:0000313" key="14">
    <source>
        <dbReference type="EMBL" id="RCK43066.1"/>
    </source>
</evidence>
<keyword evidence="9 12" id="KW-0464">Manganese</keyword>
<dbReference type="InterPro" id="IPR017945">
    <property type="entry name" value="DHBP_synth_RibB-like_a/b_dom"/>
</dbReference>
<dbReference type="AlphaFoldDB" id="A0A367WNL4"/>
<accession>A0A367WNL4</accession>
<comment type="catalytic activity">
    <reaction evidence="12 13">
        <text>D-ribulose 5-phosphate = (2S)-2-hydroxy-3-oxobutyl phosphate + formate + H(+)</text>
        <dbReference type="Rhea" id="RHEA:18457"/>
        <dbReference type="ChEBI" id="CHEBI:15378"/>
        <dbReference type="ChEBI" id="CHEBI:15740"/>
        <dbReference type="ChEBI" id="CHEBI:58121"/>
        <dbReference type="ChEBI" id="CHEBI:58830"/>
        <dbReference type="EC" id="4.1.99.12"/>
    </reaction>
</comment>
<dbReference type="InterPro" id="IPR000422">
    <property type="entry name" value="DHBP_synthase_RibB"/>
</dbReference>
<dbReference type="GO" id="GO:0005829">
    <property type="term" value="C:cytosol"/>
    <property type="evidence" value="ECO:0007669"/>
    <property type="project" value="UniProtKB-ARBA"/>
</dbReference>
<evidence type="ECO:0000256" key="6">
    <source>
        <dbReference type="ARBA" id="ARBA00022619"/>
    </source>
</evidence>
<keyword evidence="7 12" id="KW-0479">Metal-binding</keyword>
<dbReference type="GO" id="GO:0000287">
    <property type="term" value="F:magnesium ion binding"/>
    <property type="evidence" value="ECO:0007669"/>
    <property type="project" value="UniProtKB-UniRule"/>
</dbReference>
<comment type="function">
    <text evidence="1 12 13">Catalyzes the conversion of D-ribulose 5-phosphate to formate and 3,4-dihydroxy-2-butanone 4-phosphate.</text>
</comment>
<feature type="binding site" evidence="12">
    <location>
        <position position="158"/>
    </location>
    <ligand>
        <name>Mg(2+)</name>
        <dbReference type="ChEBI" id="CHEBI:18420"/>
        <label>2</label>
    </ligand>
</feature>
<evidence type="ECO:0000256" key="4">
    <source>
        <dbReference type="ARBA" id="ARBA00012153"/>
    </source>
</evidence>
<evidence type="ECO:0000256" key="9">
    <source>
        <dbReference type="ARBA" id="ARBA00023211"/>
    </source>
</evidence>
<keyword evidence="10 12" id="KW-0456">Lyase</keyword>
<feature type="site" description="Essential for catalytic activity" evidence="12">
    <location>
        <position position="179"/>
    </location>
</feature>
<name>A0A367WNL4_9PROT</name>
<gene>
    <name evidence="12" type="primary">ribB</name>
    <name evidence="14" type="ORF">TH30_20395</name>
</gene>